<dbReference type="GO" id="GO:0005840">
    <property type="term" value="C:ribosome"/>
    <property type="evidence" value="ECO:0007669"/>
    <property type="project" value="UniProtKB-KW"/>
</dbReference>
<dbReference type="KEGG" id="hro:HELRODRAFT_83596"/>
<evidence type="ECO:0000256" key="6">
    <source>
        <dbReference type="ARBA" id="ARBA00023274"/>
    </source>
</evidence>
<reference evidence="9" key="1">
    <citation type="submission" date="2012-12" db="EMBL/GenBank/DDBJ databases">
        <authorList>
            <person name="Hellsten U."/>
            <person name="Grimwood J."/>
            <person name="Chapman J.A."/>
            <person name="Shapiro H."/>
            <person name="Aerts A."/>
            <person name="Otillar R.P."/>
            <person name="Terry A.Y."/>
            <person name="Boore J.L."/>
            <person name="Simakov O."/>
            <person name="Marletaz F."/>
            <person name="Cho S.-J."/>
            <person name="Edsinger-Gonzales E."/>
            <person name="Havlak P."/>
            <person name="Kuo D.-H."/>
            <person name="Larsson T."/>
            <person name="Lv J."/>
            <person name="Arendt D."/>
            <person name="Savage R."/>
            <person name="Osoegawa K."/>
            <person name="de Jong P."/>
            <person name="Lindberg D.R."/>
            <person name="Seaver E.C."/>
            <person name="Weisblat D.A."/>
            <person name="Putnam N.H."/>
            <person name="Grigoriev I.V."/>
            <person name="Rokhsar D.S."/>
        </authorList>
    </citation>
    <scope>NUCLEOTIDE SEQUENCE</scope>
</reference>
<keyword evidence="4" id="KW-0689">Ribosomal protein</keyword>
<keyword evidence="3" id="KW-0809">Transit peptide</keyword>
<dbReference type="eggNOG" id="ENOG502RXU1">
    <property type="taxonomic scope" value="Eukaryota"/>
</dbReference>
<dbReference type="STRING" id="6412.T1G578"/>
<dbReference type="Proteomes" id="UP000015101">
    <property type="component" value="Unassembled WGS sequence"/>
</dbReference>
<accession>T1G578</accession>
<dbReference type="Pfam" id="PF14955">
    <property type="entry name" value="MRP-S24"/>
    <property type="match status" value="1"/>
</dbReference>
<dbReference type="GeneID" id="20216226"/>
<keyword evidence="9" id="KW-1185">Reference proteome</keyword>
<dbReference type="PANTHER" id="PTHR21244">
    <property type="entry name" value="MITOCHONDRIAL 28S RIBOSOMAL PROTEIN S24"/>
    <property type="match status" value="1"/>
</dbReference>
<dbReference type="PANTHER" id="PTHR21244:SF1">
    <property type="entry name" value="SMALL RIBOSOMAL SUBUNIT PROTEIN US3M"/>
    <property type="match status" value="1"/>
</dbReference>
<evidence type="ECO:0000256" key="2">
    <source>
        <dbReference type="ARBA" id="ARBA00010761"/>
    </source>
</evidence>
<organism evidence="8 9">
    <name type="scientific">Helobdella robusta</name>
    <name type="common">Californian leech</name>
    <dbReference type="NCBI Taxonomy" id="6412"/>
    <lineage>
        <taxon>Eukaryota</taxon>
        <taxon>Metazoa</taxon>
        <taxon>Spiralia</taxon>
        <taxon>Lophotrochozoa</taxon>
        <taxon>Annelida</taxon>
        <taxon>Clitellata</taxon>
        <taxon>Hirudinea</taxon>
        <taxon>Rhynchobdellida</taxon>
        <taxon>Glossiphoniidae</taxon>
        <taxon>Helobdella</taxon>
    </lineage>
</organism>
<reference evidence="7 9" key="2">
    <citation type="journal article" date="2013" name="Nature">
        <title>Insights into bilaterian evolution from three spiralian genomes.</title>
        <authorList>
            <person name="Simakov O."/>
            <person name="Marletaz F."/>
            <person name="Cho S.J."/>
            <person name="Edsinger-Gonzales E."/>
            <person name="Havlak P."/>
            <person name="Hellsten U."/>
            <person name="Kuo D.H."/>
            <person name="Larsson T."/>
            <person name="Lv J."/>
            <person name="Arendt D."/>
            <person name="Savage R."/>
            <person name="Osoegawa K."/>
            <person name="de Jong P."/>
            <person name="Grimwood J."/>
            <person name="Chapman J.A."/>
            <person name="Shapiro H."/>
            <person name="Aerts A."/>
            <person name="Otillar R.P."/>
            <person name="Terry A.Y."/>
            <person name="Boore J.L."/>
            <person name="Grigoriev I.V."/>
            <person name="Lindberg D.R."/>
            <person name="Seaver E.C."/>
            <person name="Weisblat D.A."/>
            <person name="Putnam N.H."/>
            <person name="Rokhsar D.S."/>
        </authorList>
    </citation>
    <scope>NUCLEOTIDE SEQUENCE</scope>
</reference>
<reference evidence="8" key="3">
    <citation type="submission" date="2015-06" db="UniProtKB">
        <authorList>
            <consortium name="EnsemblMetazoa"/>
        </authorList>
    </citation>
    <scope>IDENTIFICATION</scope>
</reference>
<dbReference type="OMA" id="FLQGYTE"/>
<evidence type="ECO:0000256" key="5">
    <source>
        <dbReference type="ARBA" id="ARBA00023128"/>
    </source>
</evidence>
<dbReference type="EMBL" id="KB097026">
    <property type="protein sequence ID" value="ESO00084.1"/>
    <property type="molecule type" value="Genomic_DNA"/>
</dbReference>
<comment type="similarity">
    <text evidence="2">Belongs to the universal ribosomal protein uS3 family.</text>
</comment>
<protein>
    <recommendedName>
        <fullName evidence="10">28S ribosomal protein S24, mitochondrial</fullName>
    </recommendedName>
</protein>
<evidence type="ECO:0000313" key="9">
    <source>
        <dbReference type="Proteomes" id="UP000015101"/>
    </source>
</evidence>
<dbReference type="RefSeq" id="XP_009021858.1">
    <property type="nucleotide sequence ID" value="XM_009023610.1"/>
</dbReference>
<evidence type="ECO:0000256" key="1">
    <source>
        <dbReference type="ARBA" id="ARBA00004173"/>
    </source>
</evidence>
<dbReference type="InterPro" id="IPR026146">
    <property type="entry name" value="Ribosomal_uS3m"/>
</dbReference>
<gene>
    <name evidence="8" type="primary">20216226</name>
    <name evidence="7" type="ORF">HELRODRAFT_83596</name>
</gene>
<dbReference type="CTD" id="20216226"/>
<dbReference type="GO" id="GO:0005739">
    <property type="term" value="C:mitochondrion"/>
    <property type="evidence" value="ECO:0007669"/>
    <property type="project" value="UniProtKB-SubCell"/>
</dbReference>
<evidence type="ECO:0000313" key="8">
    <source>
        <dbReference type="EnsemblMetazoa" id="HelroP83596"/>
    </source>
</evidence>
<keyword evidence="5" id="KW-0496">Mitochondrion</keyword>
<sequence>MLSTRNLYKFKVNFSFLSQQCKKFSTTTVLNKNVRTACKKVTPNRSQPLNYEQAQKPSLIGLTKSWNSWNTSNLDGVTEFTAETTWEDVFIRKFVTGTWINLFASEIIIKRRQNLIIIAGIVTQDAVPRKMYFLKGYTEELLSLLLKRPVKMEIQTVSSKKDVIFKWI</sequence>
<evidence type="ECO:0000313" key="7">
    <source>
        <dbReference type="EMBL" id="ESO00084.1"/>
    </source>
</evidence>
<dbReference type="EnsemblMetazoa" id="HelroT83596">
    <property type="protein sequence ID" value="HelroP83596"/>
    <property type="gene ID" value="HelroG83596"/>
</dbReference>
<name>T1G578_HELRO</name>
<evidence type="ECO:0008006" key="10">
    <source>
        <dbReference type="Google" id="ProtNLM"/>
    </source>
</evidence>
<keyword evidence="6" id="KW-0687">Ribonucleoprotein</keyword>
<dbReference type="EMBL" id="AMQM01005654">
    <property type="status" value="NOT_ANNOTATED_CDS"/>
    <property type="molecule type" value="Genomic_DNA"/>
</dbReference>
<dbReference type="OrthoDB" id="5950413at2759"/>
<evidence type="ECO:0000256" key="3">
    <source>
        <dbReference type="ARBA" id="ARBA00022946"/>
    </source>
</evidence>
<evidence type="ECO:0000256" key="4">
    <source>
        <dbReference type="ARBA" id="ARBA00022980"/>
    </source>
</evidence>
<dbReference type="FunCoup" id="T1G578">
    <property type="interactions" value="152"/>
</dbReference>
<dbReference type="AlphaFoldDB" id="T1G578"/>
<dbReference type="HOGENOM" id="CLU_134150_1_0_1"/>
<dbReference type="GO" id="GO:1990904">
    <property type="term" value="C:ribonucleoprotein complex"/>
    <property type="evidence" value="ECO:0007669"/>
    <property type="project" value="UniProtKB-KW"/>
</dbReference>
<comment type="subcellular location">
    <subcellularLocation>
        <location evidence="1">Mitochondrion</location>
    </subcellularLocation>
</comment>
<proteinExistence type="inferred from homology"/>
<dbReference type="InParanoid" id="T1G578"/>